<sequence>MPSLSAQPQPSPIPLLFPNTPTTLPCSHASQCCKDAEEWPGMTRRDSQAPNIPQHPQHPPSSSNDNNTTTHTPSSPNVDTHPPMSMTTQCTPPTPPNIDDDTVYACNIPQRRCLPLIVDDAAAYPPVLQYPTIPYHLIPILWTPLSAPWSPPAANDVEEKEKSSSEEEKEKTLSDEKDSDAGDNQKSDDSADDKKTDSSGEDPMDLDPNVTPHNLPASKCQASASPIAHHHIAQCSKADHADDTTPLPAPMFANFDDYLLPSSPITDDVNDLQGTSCTMGGFTRGKGHGVADFNLVPVRNEGRVLVYKNEDRTSAKARAVRVPLAYTLGPVLKAMVKKMTTLADSDISLWVKDDWEMKGPFAVAVEGDEPIE</sequence>
<evidence type="ECO:0000256" key="1">
    <source>
        <dbReference type="SAM" id="MobiDB-lite"/>
    </source>
</evidence>
<reference evidence="2" key="1">
    <citation type="submission" date="2020-11" db="EMBL/GenBank/DDBJ databases">
        <authorList>
            <consortium name="DOE Joint Genome Institute"/>
            <person name="Ahrendt S."/>
            <person name="Riley R."/>
            <person name="Andreopoulos W."/>
            <person name="Labutti K."/>
            <person name="Pangilinan J."/>
            <person name="Ruiz-Duenas F.J."/>
            <person name="Barrasa J.M."/>
            <person name="Sanchez-Garcia M."/>
            <person name="Camarero S."/>
            <person name="Miyauchi S."/>
            <person name="Serrano A."/>
            <person name="Linde D."/>
            <person name="Babiker R."/>
            <person name="Drula E."/>
            <person name="Ayuso-Fernandez I."/>
            <person name="Pacheco R."/>
            <person name="Padilla G."/>
            <person name="Ferreira P."/>
            <person name="Barriuso J."/>
            <person name="Kellner H."/>
            <person name="Castanera R."/>
            <person name="Alfaro M."/>
            <person name="Ramirez L."/>
            <person name="Pisabarro A.G."/>
            <person name="Kuo A."/>
            <person name="Tritt A."/>
            <person name="Lipzen A."/>
            <person name="He G."/>
            <person name="Yan M."/>
            <person name="Ng V."/>
            <person name="Cullen D."/>
            <person name="Martin F."/>
            <person name="Rosso M.-N."/>
            <person name="Henrissat B."/>
            <person name="Hibbett D."/>
            <person name="Martinez A.T."/>
            <person name="Grigoriev I.V."/>
        </authorList>
    </citation>
    <scope>NUCLEOTIDE SEQUENCE</scope>
    <source>
        <strain evidence="2">ATCC 90797</strain>
    </source>
</reference>
<accession>A0A9P5ZXG9</accession>
<feature type="compositionally biased region" description="Low complexity" evidence="1">
    <location>
        <begin position="16"/>
        <end position="25"/>
    </location>
</feature>
<feature type="compositionally biased region" description="Low complexity" evidence="1">
    <location>
        <begin position="60"/>
        <end position="77"/>
    </location>
</feature>
<evidence type="ECO:0000313" key="3">
    <source>
        <dbReference type="Proteomes" id="UP000807025"/>
    </source>
</evidence>
<comment type="caution">
    <text evidence="2">The sequence shown here is derived from an EMBL/GenBank/DDBJ whole genome shotgun (WGS) entry which is preliminary data.</text>
</comment>
<keyword evidence="3" id="KW-1185">Reference proteome</keyword>
<feature type="region of interest" description="Disordered" evidence="1">
    <location>
        <begin position="151"/>
        <end position="223"/>
    </location>
</feature>
<dbReference type="AlphaFoldDB" id="A0A9P5ZXG9"/>
<gene>
    <name evidence="2" type="ORF">BDN71DRAFT_1431401</name>
</gene>
<evidence type="ECO:0000313" key="2">
    <source>
        <dbReference type="EMBL" id="KAF9494923.1"/>
    </source>
</evidence>
<organism evidence="2 3">
    <name type="scientific">Pleurotus eryngii</name>
    <name type="common">Boletus of the steppes</name>
    <dbReference type="NCBI Taxonomy" id="5323"/>
    <lineage>
        <taxon>Eukaryota</taxon>
        <taxon>Fungi</taxon>
        <taxon>Dikarya</taxon>
        <taxon>Basidiomycota</taxon>
        <taxon>Agaricomycotina</taxon>
        <taxon>Agaricomycetes</taxon>
        <taxon>Agaricomycetidae</taxon>
        <taxon>Agaricales</taxon>
        <taxon>Pleurotineae</taxon>
        <taxon>Pleurotaceae</taxon>
        <taxon>Pleurotus</taxon>
    </lineage>
</organism>
<feature type="region of interest" description="Disordered" evidence="1">
    <location>
        <begin position="1"/>
        <end position="96"/>
    </location>
</feature>
<name>A0A9P5ZXG9_PLEER</name>
<proteinExistence type="predicted"/>
<dbReference type="Proteomes" id="UP000807025">
    <property type="component" value="Unassembled WGS sequence"/>
</dbReference>
<feature type="compositionally biased region" description="Basic and acidic residues" evidence="1">
    <location>
        <begin position="157"/>
        <end position="198"/>
    </location>
</feature>
<dbReference type="EMBL" id="MU154567">
    <property type="protein sequence ID" value="KAF9494923.1"/>
    <property type="molecule type" value="Genomic_DNA"/>
</dbReference>
<protein>
    <submittedName>
        <fullName evidence="2">Uncharacterized protein</fullName>
    </submittedName>
</protein>
<dbReference type="OrthoDB" id="3070904at2759"/>